<evidence type="ECO:0000256" key="14">
    <source>
        <dbReference type="ARBA" id="ARBA00042842"/>
    </source>
</evidence>
<dbReference type="GO" id="GO:0051301">
    <property type="term" value="P:cell division"/>
    <property type="evidence" value="ECO:0007669"/>
    <property type="project" value="UniProtKB-KW"/>
</dbReference>
<dbReference type="EC" id="2.5.1.7" evidence="11"/>
<comment type="pathway">
    <text evidence="2">Cell wall biogenesis; peptidoglycan biosynthesis.</text>
</comment>
<dbReference type="GO" id="GO:0005737">
    <property type="term" value="C:cytoplasm"/>
    <property type="evidence" value="ECO:0007669"/>
    <property type="project" value="UniProtKB-SubCell"/>
</dbReference>
<protein>
    <recommendedName>
        <fullName evidence="12">UDP-N-acetylglucosamine 1-carboxyvinyltransferase</fullName>
        <ecNumber evidence="11">2.5.1.7</ecNumber>
    </recommendedName>
    <alternativeName>
        <fullName evidence="13">Enoylpyruvate transferase</fullName>
    </alternativeName>
    <alternativeName>
        <fullName evidence="14">UDP-N-acetylglucosamine enolpyruvyl transferase</fullName>
    </alternativeName>
</protein>
<comment type="caution">
    <text evidence="17">The sequence shown here is derived from an EMBL/GenBank/DDBJ whole genome shotgun (WGS) entry which is preliminary data.</text>
</comment>
<evidence type="ECO:0000256" key="5">
    <source>
        <dbReference type="ARBA" id="ARBA00022679"/>
    </source>
</evidence>
<dbReference type="NCBIfam" id="NF006873">
    <property type="entry name" value="PRK09369.1"/>
    <property type="match status" value="1"/>
</dbReference>
<dbReference type="Pfam" id="PF00275">
    <property type="entry name" value="EPSP_synthase"/>
    <property type="match status" value="1"/>
</dbReference>
<evidence type="ECO:0000256" key="6">
    <source>
        <dbReference type="ARBA" id="ARBA00022960"/>
    </source>
</evidence>
<gene>
    <name evidence="17" type="ORF">A3J43_01340</name>
</gene>
<keyword evidence="8" id="KW-0131">Cell cycle</keyword>
<dbReference type="GO" id="GO:0009252">
    <property type="term" value="P:peptidoglycan biosynthetic process"/>
    <property type="evidence" value="ECO:0007669"/>
    <property type="project" value="UniProtKB-KW"/>
</dbReference>
<keyword evidence="6" id="KW-0133">Cell shape</keyword>
<evidence type="ECO:0000256" key="2">
    <source>
        <dbReference type="ARBA" id="ARBA00004752"/>
    </source>
</evidence>
<dbReference type="Gene3D" id="3.65.10.10">
    <property type="entry name" value="Enolpyruvate transferase domain"/>
    <property type="match status" value="2"/>
</dbReference>
<feature type="domain" description="Enolpyruvate transferase" evidence="16">
    <location>
        <begin position="6"/>
        <end position="431"/>
    </location>
</feature>
<dbReference type="InterPro" id="IPR001986">
    <property type="entry name" value="Enolpyruvate_Tfrase_dom"/>
</dbReference>
<organism evidence="17 18">
    <name type="scientific">Candidatus Uhrbacteria bacterium RIFCSPHIGHO2_12_FULL_54_23</name>
    <dbReference type="NCBI Taxonomy" id="1802397"/>
    <lineage>
        <taxon>Bacteria</taxon>
        <taxon>Candidatus Uhriibacteriota</taxon>
    </lineage>
</organism>
<evidence type="ECO:0000256" key="10">
    <source>
        <dbReference type="ARBA" id="ARBA00038367"/>
    </source>
</evidence>
<dbReference type="EMBL" id="MGEF01000019">
    <property type="protein sequence ID" value="OGL79031.1"/>
    <property type="molecule type" value="Genomic_DNA"/>
</dbReference>
<name>A0A1F7UL87_9BACT</name>
<sequence length="441" mass="48520">MSIFSVKGGTRLKGVYRVSGAKNAAPKLLLASLLTKERCVFENIPNFSDTQQMVTALQHVGVRMRSLTPHTIEAQGETIVRTRIPAAAARARQSVLFIGTMLARAGRVTLSLPRGDAIGRRPLNRHFEGIKALGGTLRHTGRTLALTLPARPRAMRYRFEKNTHTGTENLILASVFNEGTVILQNAAQEPEVDNLIETLNRMGARIRRTAPRTIAIAGVPPLLNGARASAIPDRLEAATAITASILTGGGITVARAPRRLLVPFARFCTRIGVRLRWKGDTVAVSPFRLPLKPARLSTGPHPGFMTDWQPLATLIVATLARGKSTIHERVFETRWRYLQELHNMGVRSDTFQPKGWTPKDYNFNDEDYSAREPHAAAVWGPTRLTATELHSHDVRAGMDMLLAALSAKGTSVIRDPHGHIERGYEDIVGKLKRLGADITRH</sequence>
<dbReference type="GO" id="GO:0071555">
    <property type="term" value="P:cell wall organization"/>
    <property type="evidence" value="ECO:0007669"/>
    <property type="project" value="UniProtKB-KW"/>
</dbReference>
<accession>A0A1F7UL87</accession>
<evidence type="ECO:0000256" key="4">
    <source>
        <dbReference type="ARBA" id="ARBA00022618"/>
    </source>
</evidence>
<dbReference type="PANTHER" id="PTHR43783:SF1">
    <property type="entry name" value="UDP-N-ACETYLGLUCOSAMINE 1-CARBOXYVINYLTRANSFERASE"/>
    <property type="match status" value="1"/>
</dbReference>
<evidence type="ECO:0000256" key="1">
    <source>
        <dbReference type="ARBA" id="ARBA00004496"/>
    </source>
</evidence>
<evidence type="ECO:0000256" key="3">
    <source>
        <dbReference type="ARBA" id="ARBA00022490"/>
    </source>
</evidence>
<dbReference type="AlphaFoldDB" id="A0A1F7UL87"/>
<evidence type="ECO:0000256" key="8">
    <source>
        <dbReference type="ARBA" id="ARBA00023306"/>
    </source>
</evidence>
<dbReference type="InterPro" id="IPR036968">
    <property type="entry name" value="Enolpyruvate_Tfrase_sf"/>
</dbReference>
<evidence type="ECO:0000313" key="18">
    <source>
        <dbReference type="Proteomes" id="UP000176604"/>
    </source>
</evidence>
<reference evidence="17 18" key="1">
    <citation type="journal article" date="2016" name="Nat. Commun.">
        <title>Thousands of microbial genomes shed light on interconnected biogeochemical processes in an aquifer system.</title>
        <authorList>
            <person name="Anantharaman K."/>
            <person name="Brown C.T."/>
            <person name="Hug L.A."/>
            <person name="Sharon I."/>
            <person name="Castelle C.J."/>
            <person name="Probst A.J."/>
            <person name="Thomas B.C."/>
            <person name="Singh A."/>
            <person name="Wilkins M.J."/>
            <person name="Karaoz U."/>
            <person name="Brodie E.L."/>
            <person name="Williams K.H."/>
            <person name="Hubbard S.S."/>
            <person name="Banfield J.F."/>
        </authorList>
    </citation>
    <scope>NUCLEOTIDE SEQUENCE [LARGE SCALE GENOMIC DNA]</scope>
</reference>
<evidence type="ECO:0000256" key="9">
    <source>
        <dbReference type="ARBA" id="ARBA00023316"/>
    </source>
</evidence>
<evidence type="ECO:0000313" key="17">
    <source>
        <dbReference type="EMBL" id="OGL79031.1"/>
    </source>
</evidence>
<dbReference type="GO" id="GO:0008360">
    <property type="term" value="P:regulation of cell shape"/>
    <property type="evidence" value="ECO:0007669"/>
    <property type="project" value="UniProtKB-KW"/>
</dbReference>
<comment type="catalytic activity">
    <reaction evidence="15">
        <text>phosphoenolpyruvate + UDP-N-acetyl-alpha-D-glucosamine = UDP-N-acetyl-3-O-(1-carboxyvinyl)-alpha-D-glucosamine + phosphate</text>
        <dbReference type="Rhea" id="RHEA:18681"/>
        <dbReference type="ChEBI" id="CHEBI:43474"/>
        <dbReference type="ChEBI" id="CHEBI:57705"/>
        <dbReference type="ChEBI" id="CHEBI:58702"/>
        <dbReference type="ChEBI" id="CHEBI:68483"/>
        <dbReference type="EC" id="2.5.1.7"/>
    </reaction>
</comment>
<evidence type="ECO:0000256" key="13">
    <source>
        <dbReference type="ARBA" id="ARBA00042443"/>
    </source>
</evidence>
<proteinExistence type="inferred from homology"/>
<dbReference type="STRING" id="1802397.A3J43_01340"/>
<evidence type="ECO:0000259" key="16">
    <source>
        <dbReference type="Pfam" id="PF00275"/>
    </source>
</evidence>
<dbReference type="InterPro" id="IPR050068">
    <property type="entry name" value="MurA_subfamily"/>
</dbReference>
<comment type="similarity">
    <text evidence="10">Belongs to the EPSP synthase family. MurA subfamily.</text>
</comment>
<comment type="subcellular location">
    <subcellularLocation>
        <location evidence="1">Cytoplasm</location>
    </subcellularLocation>
</comment>
<dbReference type="Proteomes" id="UP000176604">
    <property type="component" value="Unassembled WGS sequence"/>
</dbReference>
<evidence type="ECO:0000256" key="12">
    <source>
        <dbReference type="ARBA" id="ARBA00039754"/>
    </source>
</evidence>
<dbReference type="PANTHER" id="PTHR43783">
    <property type="entry name" value="UDP-N-ACETYLGLUCOSAMINE 1-CARBOXYVINYLTRANSFERASE"/>
    <property type="match status" value="1"/>
</dbReference>
<evidence type="ECO:0000256" key="11">
    <source>
        <dbReference type="ARBA" id="ARBA00039108"/>
    </source>
</evidence>
<dbReference type="GO" id="GO:0008760">
    <property type="term" value="F:UDP-N-acetylglucosamine 1-carboxyvinyltransferase activity"/>
    <property type="evidence" value="ECO:0007669"/>
    <property type="project" value="UniProtKB-EC"/>
</dbReference>
<keyword evidence="7" id="KW-0573">Peptidoglycan synthesis</keyword>
<keyword evidence="3" id="KW-0963">Cytoplasm</keyword>
<dbReference type="InterPro" id="IPR013792">
    <property type="entry name" value="RNA3'P_cycl/enolpyr_Trfase_a/b"/>
</dbReference>
<dbReference type="SUPFAM" id="SSF55205">
    <property type="entry name" value="EPT/RTPC-like"/>
    <property type="match status" value="1"/>
</dbReference>
<keyword evidence="4" id="KW-0132">Cell division</keyword>
<evidence type="ECO:0000256" key="15">
    <source>
        <dbReference type="ARBA" id="ARBA00047527"/>
    </source>
</evidence>
<evidence type="ECO:0000256" key="7">
    <source>
        <dbReference type="ARBA" id="ARBA00022984"/>
    </source>
</evidence>
<keyword evidence="9" id="KW-0961">Cell wall biogenesis/degradation</keyword>
<keyword evidence="5" id="KW-0808">Transferase</keyword>